<evidence type="ECO:0000256" key="11">
    <source>
        <dbReference type="SAM" id="MobiDB-lite"/>
    </source>
</evidence>
<keyword evidence="15" id="KW-1185">Reference proteome</keyword>
<comment type="similarity">
    <text evidence="2 9">Belongs to the membrane fusion protein (MFP) (TC 8.A.1) family.</text>
</comment>
<feature type="transmembrane region" description="Helical" evidence="9">
    <location>
        <begin position="78"/>
        <end position="96"/>
    </location>
</feature>
<dbReference type="PANTHER" id="PTHR30386:SF26">
    <property type="entry name" value="TRANSPORT PROTEIN COMB"/>
    <property type="match status" value="1"/>
</dbReference>
<dbReference type="Gene3D" id="2.40.30.170">
    <property type="match status" value="1"/>
</dbReference>
<evidence type="ECO:0000313" key="14">
    <source>
        <dbReference type="EMBL" id="MDP0588100.1"/>
    </source>
</evidence>
<feature type="domain" description="AprE-like beta-barrel" evidence="13">
    <location>
        <begin position="376"/>
        <end position="465"/>
    </location>
</feature>
<dbReference type="InterPro" id="IPR058982">
    <property type="entry name" value="Beta-barrel_AprE"/>
</dbReference>
<accession>A0AA90NKA4</accession>
<keyword evidence="6 9" id="KW-0812">Transmembrane</keyword>
<evidence type="ECO:0000256" key="3">
    <source>
        <dbReference type="ARBA" id="ARBA00022448"/>
    </source>
</evidence>
<dbReference type="Proteomes" id="UP001178148">
    <property type="component" value="Unassembled WGS sequence"/>
</dbReference>
<name>A0AA90NKA4_9GAMM</name>
<dbReference type="Pfam" id="PF26002">
    <property type="entry name" value="Beta-barrel_AprE"/>
    <property type="match status" value="1"/>
</dbReference>
<evidence type="ECO:0000313" key="15">
    <source>
        <dbReference type="Proteomes" id="UP001178148"/>
    </source>
</evidence>
<protein>
    <recommendedName>
        <fullName evidence="9">Membrane fusion protein (MFP) family protein</fullName>
    </recommendedName>
</protein>
<keyword evidence="7 9" id="KW-1133">Transmembrane helix</keyword>
<dbReference type="GO" id="GO:0005886">
    <property type="term" value="C:plasma membrane"/>
    <property type="evidence" value="ECO:0007669"/>
    <property type="project" value="UniProtKB-SubCell"/>
</dbReference>
<organism evidence="14 15">
    <name type="scientific">Candidatus Endonucleibacter bathymodioli</name>
    <dbReference type="NCBI Taxonomy" id="539814"/>
    <lineage>
        <taxon>Bacteria</taxon>
        <taxon>Pseudomonadati</taxon>
        <taxon>Pseudomonadota</taxon>
        <taxon>Gammaproteobacteria</taxon>
        <taxon>Oceanospirillales</taxon>
        <taxon>Endozoicomonadaceae</taxon>
        <taxon>Candidatus Endonucleibacter</taxon>
    </lineage>
</organism>
<evidence type="ECO:0000259" key="12">
    <source>
        <dbReference type="Pfam" id="PF25994"/>
    </source>
</evidence>
<evidence type="ECO:0000256" key="10">
    <source>
        <dbReference type="SAM" id="Coils"/>
    </source>
</evidence>
<evidence type="ECO:0000256" key="1">
    <source>
        <dbReference type="ARBA" id="ARBA00004377"/>
    </source>
</evidence>
<evidence type="ECO:0000256" key="7">
    <source>
        <dbReference type="ARBA" id="ARBA00022989"/>
    </source>
</evidence>
<gene>
    <name evidence="14" type="ORF">QS748_02380</name>
</gene>
<evidence type="ECO:0000259" key="13">
    <source>
        <dbReference type="Pfam" id="PF26002"/>
    </source>
</evidence>
<dbReference type="AlphaFoldDB" id="A0AA90NKA4"/>
<dbReference type="PANTHER" id="PTHR30386">
    <property type="entry name" value="MEMBRANE FUSION SUBUNIT OF EMRAB-TOLC MULTIDRUG EFFLUX PUMP"/>
    <property type="match status" value="1"/>
</dbReference>
<keyword evidence="4 9" id="KW-1003">Cell membrane</keyword>
<comment type="subcellular location">
    <subcellularLocation>
        <location evidence="1 9">Cell inner membrane</location>
        <topology evidence="1 9">Single-pass membrane protein</topology>
    </subcellularLocation>
</comment>
<evidence type="ECO:0000256" key="5">
    <source>
        <dbReference type="ARBA" id="ARBA00022519"/>
    </source>
</evidence>
<evidence type="ECO:0000256" key="9">
    <source>
        <dbReference type="RuleBase" id="RU365093"/>
    </source>
</evidence>
<dbReference type="Pfam" id="PF25994">
    <property type="entry name" value="HH_AprE"/>
    <property type="match status" value="1"/>
</dbReference>
<keyword evidence="3 9" id="KW-0813">Transport</keyword>
<feature type="coiled-coil region" evidence="10">
    <location>
        <begin position="264"/>
        <end position="309"/>
    </location>
</feature>
<keyword evidence="8 9" id="KW-0472">Membrane</keyword>
<dbReference type="Gene3D" id="2.40.50.100">
    <property type="match status" value="1"/>
</dbReference>
<keyword evidence="10" id="KW-0175">Coiled coil</keyword>
<evidence type="ECO:0000256" key="2">
    <source>
        <dbReference type="ARBA" id="ARBA00009477"/>
    </source>
</evidence>
<feature type="domain" description="AprE-like long alpha-helical hairpin" evidence="12">
    <location>
        <begin position="152"/>
        <end position="325"/>
    </location>
</feature>
<dbReference type="PRINTS" id="PR01490">
    <property type="entry name" value="RTXTOXIND"/>
</dbReference>
<dbReference type="GO" id="GO:0015031">
    <property type="term" value="P:protein transport"/>
    <property type="evidence" value="ECO:0007669"/>
    <property type="project" value="InterPro"/>
</dbReference>
<reference evidence="14 15" key="1">
    <citation type="journal article" date="2023" name="bioRxiv">
        <title>An intranuclear bacterial parasite of deep-sea mussels expresses apoptosis inhibitors acquired from its host.</title>
        <authorList>
            <person name="Gonzalez Porras M.A."/>
            <person name="Assie A."/>
            <person name="Tietjen M."/>
            <person name="Violette M."/>
            <person name="Kleiner M."/>
            <person name="Gruber-Vodicka H."/>
            <person name="Dubilier N."/>
            <person name="Leisch N."/>
        </authorList>
    </citation>
    <scope>NUCLEOTIDE SEQUENCE [LARGE SCALE GENOMIC DNA]</scope>
    <source>
        <strain evidence="14">IAP13</strain>
    </source>
</reference>
<comment type="caution">
    <text evidence="14">The sequence shown here is derived from an EMBL/GenBank/DDBJ whole genome shotgun (WGS) entry which is preliminary data.</text>
</comment>
<feature type="region of interest" description="Disordered" evidence="11">
    <location>
        <begin position="1"/>
        <end position="24"/>
    </location>
</feature>
<evidence type="ECO:0000256" key="8">
    <source>
        <dbReference type="ARBA" id="ARBA00023136"/>
    </source>
</evidence>
<sequence>MKKSMDNKKTQSMPVEASDHKKGGPVHESFGKLLHNTEDQLLSGDLGDIQKNANAEDLEFMSDTSAAMLIRTPKGGRVLIGVMFLAIVSAIVWASFAQLDEITRGSGKIIPSSRLQIIQNLEGGILKELYVKEGQWVLAGDALLQLDDTQFRASFREGAVEYYGGLAKAYRLKAELSGEKLVFPAVLDKYENYTSRERDVYGQRAKALQGELNILGKQAVQAYHALTSTHARYEFLSKGYQLGAKELALTRPLAEQGVISQVELLQLEQKVNDLDAERRMVELSSPKLKAAYEEVIAKKEEVAMKFREEVVEELKDIEIDIGQLAAIQAGMQDQMTRTLVLAPLTGIIKKIDVTTIGGVVQAGMKLMEIVPVEDSLLVEINIQPKDIGFLRHGMRAVVKLTAYDYAIYGGLEGVVEHISADTIRNKDEESFYVVRIRTTKSYLGHTSEEMKIIPGMRTSVDIITGQKTVMQYLLKPVLRAQQNALTER</sequence>
<proteinExistence type="inferred from homology"/>
<dbReference type="InterPro" id="IPR050739">
    <property type="entry name" value="MFP"/>
</dbReference>
<keyword evidence="5 9" id="KW-0997">Cell inner membrane</keyword>
<evidence type="ECO:0000256" key="4">
    <source>
        <dbReference type="ARBA" id="ARBA00022475"/>
    </source>
</evidence>
<dbReference type="EMBL" id="JASXSV010000002">
    <property type="protein sequence ID" value="MDP0588100.1"/>
    <property type="molecule type" value="Genomic_DNA"/>
</dbReference>
<dbReference type="NCBIfam" id="TIGR01843">
    <property type="entry name" value="type_I_hlyD"/>
    <property type="match status" value="1"/>
</dbReference>
<dbReference type="InterPro" id="IPR058781">
    <property type="entry name" value="HH_AprE-like"/>
</dbReference>
<dbReference type="InterPro" id="IPR010129">
    <property type="entry name" value="T1SS_HlyD"/>
</dbReference>
<evidence type="ECO:0000256" key="6">
    <source>
        <dbReference type="ARBA" id="ARBA00022692"/>
    </source>
</evidence>